<sequence>MKGQRVPSLWPQARPFIPLLQCYTVASWMCLDQGQSLPSASVTCLPLLGENTLFPHSHKSPSGSSPLLKANFKDHFYTLSPAIFLRPLISPWNKCHVNPMLSFITFIKHPI</sequence>
<protein>
    <submittedName>
        <fullName evidence="1">RCG28768, isoform CRA_a</fullName>
    </submittedName>
</protein>
<evidence type="ECO:0000313" key="1">
    <source>
        <dbReference type="EMBL" id="EDL82080.1"/>
    </source>
</evidence>
<organism evidence="1 2">
    <name type="scientific">Rattus norvegicus</name>
    <name type="common">Rat</name>
    <dbReference type="NCBI Taxonomy" id="10116"/>
    <lineage>
        <taxon>Eukaryota</taxon>
        <taxon>Metazoa</taxon>
        <taxon>Chordata</taxon>
        <taxon>Craniata</taxon>
        <taxon>Vertebrata</taxon>
        <taxon>Euteleostomi</taxon>
        <taxon>Mammalia</taxon>
        <taxon>Eutheria</taxon>
        <taxon>Euarchontoglires</taxon>
        <taxon>Glires</taxon>
        <taxon>Rodentia</taxon>
        <taxon>Myomorpha</taxon>
        <taxon>Muroidea</taxon>
        <taxon>Muridae</taxon>
        <taxon>Murinae</taxon>
        <taxon>Rattus</taxon>
    </lineage>
</organism>
<proteinExistence type="predicted"/>
<dbReference type="AlphaFoldDB" id="A6HVE4"/>
<reference evidence="2" key="1">
    <citation type="submission" date="2005-09" db="EMBL/GenBank/DDBJ databases">
        <authorList>
            <person name="Mural R.J."/>
            <person name="Li P.W."/>
            <person name="Adams M.D."/>
            <person name="Amanatides P.G."/>
            <person name="Baden-Tillson H."/>
            <person name="Barnstead M."/>
            <person name="Chin S.H."/>
            <person name="Dew I."/>
            <person name="Evans C.A."/>
            <person name="Ferriera S."/>
            <person name="Flanigan M."/>
            <person name="Fosler C."/>
            <person name="Glodek A."/>
            <person name="Gu Z."/>
            <person name="Holt R.A."/>
            <person name="Jennings D."/>
            <person name="Kraft C.L."/>
            <person name="Lu F."/>
            <person name="Nguyen T."/>
            <person name="Nusskern D.R."/>
            <person name="Pfannkoch C.M."/>
            <person name="Sitter C."/>
            <person name="Sutton G.G."/>
            <person name="Venter J.C."/>
            <person name="Wang Z."/>
            <person name="Woodage T."/>
            <person name="Zheng X.H."/>
            <person name="Zhong F."/>
        </authorList>
    </citation>
    <scope>NUCLEOTIDE SEQUENCE [LARGE SCALE GENOMIC DNA]</scope>
    <source>
        <strain>BN</strain>
        <strain evidence="2">Sprague-Dawley</strain>
    </source>
</reference>
<dbReference type="EMBL" id="CH473952">
    <property type="protein sequence ID" value="EDL82080.1"/>
    <property type="molecule type" value="Genomic_DNA"/>
</dbReference>
<accession>A6HVE4</accession>
<name>A6HVE4_RAT</name>
<dbReference type="Proteomes" id="UP000234681">
    <property type="component" value="Chromosome 2"/>
</dbReference>
<evidence type="ECO:0000313" key="2">
    <source>
        <dbReference type="Proteomes" id="UP000234681"/>
    </source>
</evidence>
<gene>
    <name evidence="1" type="ORF">rCG_28768</name>
</gene>